<protein>
    <submittedName>
        <fullName evidence="1">Energy-coupling factor transporter ATP-binding protein EcfA2</fullName>
    </submittedName>
</protein>
<keyword evidence="1" id="KW-0067">ATP-binding</keyword>
<keyword evidence="1" id="KW-0547">Nucleotide-binding</keyword>
<dbReference type="Proteomes" id="UP001235094">
    <property type="component" value="Unassembled WGS sequence"/>
</dbReference>
<gene>
    <name evidence="1" type="ORF">QOZ99_000596</name>
</gene>
<comment type="caution">
    <text evidence="1">The sequence shown here is derived from an EMBL/GenBank/DDBJ whole genome shotgun (WGS) entry which is preliminary data.</text>
</comment>
<keyword evidence="2" id="KW-1185">Reference proteome</keyword>
<dbReference type="EMBL" id="JAUSVR010000001">
    <property type="protein sequence ID" value="MDQ0509719.1"/>
    <property type="molecule type" value="Genomic_DNA"/>
</dbReference>
<dbReference type="RefSeq" id="WP_306888401.1">
    <property type="nucleotide sequence ID" value="NZ_JAUSVR010000001.1"/>
</dbReference>
<dbReference type="NCBIfam" id="NF047389">
    <property type="entry name" value="ATPase_Sll1717"/>
    <property type="match status" value="1"/>
</dbReference>
<accession>A0ABU0LLZ0</accession>
<reference evidence="1 2" key="1">
    <citation type="submission" date="2023-07" db="EMBL/GenBank/DDBJ databases">
        <title>Genomic Encyclopedia of Type Strains, Phase IV (KMG-IV): sequencing the most valuable type-strain genomes for metagenomic binning, comparative biology and taxonomic classification.</title>
        <authorList>
            <person name="Goeker M."/>
        </authorList>
    </citation>
    <scope>NUCLEOTIDE SEQUENCE [LARGE SCALE GENOMIC DNA]</scope>
    <source>
        <strain evidence="1 2">DSM 15561</strain>
    </source>
</reference>
<proteinExistence type="predicted"/>
<sequence length="502" mass="57562">MKLLREIDFGEPDANAEYFSSLRANRAPLYIRAWSEPEVSNYDAFSSGQKFILTGQKGTGKTAILRHMESVSKEKGYLTEFIVFKNEIMREAELLKFDNKSITGSIISEEELKNNKFYYHSIKRIMTSIIISKLKIDRKSNESEGQEKFIDKFIGKSGKEAIRLAFDSIVNIIESAEIDFNKLKNIPVKIDPGQLVKKANDDFLNSAVRIAKETSAKVRIFFDEMHFAFRDKDSLKSDAALVRDTVLAAQALNERFAEERIDIVILISLRREFLEQPEIAQADIVHVVESYGETITWENHPATERHPIFEFITLRFKEALGKKFNRNELLQTYLKEIDPVDFLEYTWSKPRDIVRFFKIAQSIDGNTISINPQKYKIILRRYCTQAWQEAKSALAAFIPIDAIPLLEAGLKEIAPGQFDGSIRIDKSSFQKVMKTAYESSKEAGVRYSIDDFCGILYMIGIFYYTYTDANGKQIYQQYHRGNTNPTQSGEIRIHSAIAKALS</sequence>
<evidence type="ECO:0000313" key="2">
    <source>
        <dbReference type="Proteomes" id="UP001235094"/>
    </source>
</evidence>
<name>A0ABU0LLZ0_9HYPH</name>
<evidence type="ECO:0000313" key="1">
    <source>
        <dbReference type="EMBL" id="MDQ0509719.1"/>
    </source>
</evidence>
<dbReference type="GO" id="GO:0005524">
    <property type="term" value="F:ATP binding"/>
    <property type="evidence" value="ECO:0007669"/>
    <property type="project" value="UniProtKB-KW"/>
</dbReference>
<organism evidence="1 2">
    <name type="scientific">Ancylobacter amanitiformis</name>
    <dbReference type="NCBI Taxonomy" id="217069"/>
    <lineage>
        <taxon>Bacteria</taxon>
        <taxon>Pseudomonadati</taxon>
        <taxon>Pseudomonadota</taxon>
        <taxon>Alphaproteobacteria</taxon>
        <taxon>Hyphomicrobiales</taxon>
        <taxon>Xanthobacteraceae</taxon>
        <taxon>Ancylobacter</taxon>
    </lineage>
</organism>
<dbReference type="InterPro" id="IPR059206">
    <property type="entry name" value="Sll1717-like"/>
</dbReference>